<proteinExistence type="predicted"/>
<dbReference type="AlphaFoldDB" id="A0A218Z5Q8"/>
<evidence type="ECO:0000256" key="1">
    <source>
        <dbReference type="SAM" id="MobiDB-lite"/>
    </source>
</evidence>
<sequence>MSCRPRPTHHAGFPSDSALILRPAPGISAAHGSESRGTRATPSPYAEVHFGRVTRGAPRRKKSSQLAACDAPDPPRDALPSSDMTGQCCAVPTLPTWVPYLYLSIIESIIDTRESEHSLTRFGCAPQGLDDGDVAGGFLYMVLDCLTSKDSLFSPGPDAGGMRVASSRAVRARKISGVGTDGRDLWRLGRVERGISCPGGQKYRIQHPDTTGFQKCVLEGTPADFRQAPESLSNTEQEHTTLQHWPRPVPATETAIYVAWHSLYIATTFVFKMALSACYTRCLLCVRTHLAPREHTAESLRLSAAEQGGQSAVRQIRGVEPRQLRRTGGIEESHPCQSIVQYLVLVSATMLLLSDDARGRFSVVSRKS</sequence>
<protein>
    <submittedName>
        <fullName evidence="2">Uncharacterized protein</fullName>
    </submittedName>
</protein>
<gene>
    <name evidence="2" type="ORF">B2J93_7439</name>
</gene>
<dbReference type="EMBL" id="MZNU01000176">
    <property type="protein sequence ID" value="OWP03421.1"/>
    <property type="molecule type" value="Genomic_DNA"/>
</dbReference>
<keyword evidence="3" id="KW-1185">Reference proteome</keyword>
<comment type="caution">
    <text evidence="2">The sequence shown here is derived from an EMBL/GenBank/DDBJ whole genome shotgun (WGS) entry which is preliminary data.</text>
</comment>
<dbReference type="InParanoid" id="A0A218Z5Q8"/>
<accession>A0A218Z5Q8</accession>
<organism evidence="2 3">
    <name type="scientific">Diplocarpon coronariae</name>
    <dbReference type="NCBI Taxonomy" id="2795749"/>
    <lineage>
        <taxon>Eukaryota</taxon>
        <taxon>Fungi</taxon>
        <taxon>Dikarya</taxon>
        <taxon>Ascomycota</taxon>
        <taxon>Pezizomycotina</taxon>
        <taxon>Leotiomycetes</taxon>
        <taxon>Helotiales</taxon>
        <taxon>Drepanopezizaceae</taxon>
        <taxon>Diplocarpon</taxon>
    </lineage>
</organism>
<reference evidence="2 3" key="1">
    <citation type="submission" date="2017-04" db="EMBL/GenBank/DDBJ databases">
        <title>Draft genome sequence of Marssonina coronaria NL1: causal agent of apple blotch.</title>
        <authorList>
            <person name="Cheng Q."/>
        </authorList>
    </citation>
    <scope>NUCLEOTIDE SEQUENCE [LARGE SCALE GENOMIC DNA]</scope>
    <source>
        <strain evidence="2 3">NL1</strain>
    </source>
</reference>
<dbReference type="Proteomes" id="UP000242519">
    <property type="component" value="Unassembled WGS sequence"/>
</dbReference>
<evidence type="ECO:0000313" key="3">
    <source>
        <dbReference type="Proteomes" id="UP000242519"/>
    </source>
</evidence>
<evidence type="ECO:0000313" key="2">
    <source>
        <dbReference type="EMBL" id="OWP03421.1"/>
    </source>
</evidence>
<feature type="region of interest" description="Disordered" evidence="1">
    <location>
        <begin position="24"/>
        <end position="82"/>
    </location>
</feature>
<name>A0A218Z5Q8_9HELO</name>